<evidence type="ECO:0000256" key="1">
    <source>
        <dbReference type="ARBA" id="ARBA00006484"/>
    </source>
</evidence>
<dbReference type="AlphaFoldDB" id="A0A1F2P6J2"/>
<dbReference type="STRING" id="1839936.SBU_000843"/>
<dbReference type="PRINTS" id="PR00081">
    <property type="entry name" value="GDHRDH"/>
</dbReference>
<dbReference type="InterPro" id="IPR002347">
    <property type="entry name" value="SDR_fam"/>
</dbReference>
<evidence type="ECO:0000259" key="4">
    <source>
        <dbReference type="SMART" id="SM00822"/>
    </source>
</evidence>
<dbReference type="SMART" id="SM00822">
    <property type="entry name" value="PKS_KR"/>
    <property type="match status" value="1"/>
</dbReference>
<keyword evidence="2" id="KW-0560">Oxidoreductase</keyword>
<gene>
    <name evidence="5" type="ORF">SBU_000843</name>
</gene>
<dbReference type="PANTHER" id="PTHR43658">
    <property type="entry name" value="SHORT-CHAIN DEHYDROGENASE/REDUCTASE"/>
    <property type="match status" value="1"/>
</dbReference>
<keyword evidence="6" id="KW-1185">Reference proteome</keyword>
<dbReference type="Pfam" id="PF00106">
    <property type="entry name" value="adh_short"/>
    <property type="match status" value="1"/>
</dbReference>
<dbReference type="PRINTS" id="PR00080">
    <property type="entry name" value="SDRFAMILY"/>
</dbReference>
<proteinExistence type="inferred from homology"/>
<reference evidence="5" key="1">
    <citation type="submission" date="2016-05" db="EMBL/GenBank/DDBJ databases">
        <title>Microbial consortia oxidize butane by reversing methanogenesis.</title>
        <authorList>
            <person name="Laso-Perez R."/>
            <person name="Richter M."/>
            <person name="Wegener G."/>
            <person name="Musat F."/>
        </authorList>
    </citation>
    <scope>NUCLEOTIDE SEQUENCE [LARGE SCALE GENOMIC DNA]</scope>
    <source>
        <strain evidence="5">BOX1</strain>
    </source>
</reference>
<name>A0A1F2P6J2_9EURY</name>
<evidence type="ECO:0000256" key="3">
    <source>
        <dbReference type="RuleBase" id="RU000363"/>
    </source>
</evidence>
<dbReference type="Gene3D" id="3.40.50.720">
    <property type="entry name" value="NAD(P)-binding Rossmann-like Domain"/>
    <property type="match status" value="1"/>
</dbReference>
<comment type="caution">
    <text evidence="5">The sequence shown here is derived from an EMBL/GenBank/DDBJ whole genome shotgun (WGS) entry which is preliminary data.</text>
</comment>
<evidence type="ECO:0000313" key="5">
    <source>
        <dbReference type="EMBL" id="OFV66301.1"/>
    </source>
</evidence>
<dbReference type="InterPro" id="IPR036291">
    <property type="entry name" value="NAD(P)-bd_dom_sf"/>
</dbReference>
<organism evidence="5 6">
    <name type="scientific">Candidatus Syntropharchaeum butanivorans</name>
    <dbReference type="NCBI Taxonomy" id="1839936"/>
    <lineage>
        <taxon>Archaea</taxon>
        <taxon>Methanobacteriati</taxon>
        <taxon>Methanobacteriota</taxon>
        <taxon>Stenosarchaea group</taxon>
        <taxon>Methanomicrobia</taxon>
        <taxon>Methanosarcinales</taxon>
        <taxon>ANME-2 cluster</taxon>
        <taxon>Candidatus Syntropharchaeum</taxon>
    </lineage>
</organism>
<dbReference type="PANTHER" id="PTHR43658:SF8">
    <property type="entry name" value="17-BETA-HYDROXYSTEROID DEHYDROGENASE 14-RELATED"/>
    <property type="match status" value="1"/>
</dbReference>
<dbReference type="FunFam" id="3.40.50.720:FF:000215">
    <property type="entry name" value="3-hydroxyacyl-CoA dehydrogenase type-2"/>
    <property type="match status" value="1"/>
</dbReference>
<dbReference type="Proteomes" id="UP000185779">
    <property type="component" value="Unassembled WGS sequence"/>
</dbReference>
<comment type="similarity">
    <text evidence="1 3">Belongs to the short-chain dehydrogenases/reductases (SDR) family.</text>
</comment>
<protein>
    <submittedName>
        <fullName evidence="5">3-hydroxyacyl-CoA dehydrogenase</fullName>
    </submittedName>
</protein>
<dbReference type="InterPro" id="IPR057326">
    <property type="entry name" value="KR_dom"/>
</dbReference>
<dbReference type="SUPFAM" id="SSF51735">
    <property type="entry name" value="NAD(P)-binding Rossmann-fold domains"/>
    <property type="match status" value="1"/>
</dbReference>
<dbReference type="EMBL" id="LYOR01000003">
    <property type="protein sequence ID" value="OFV66301.1"/>
    <property type="molecule type" value="Genomic_DNA"/>
</dbReference>
<feature type="domain" description="Ketoreductase" evidence="4">
    <location>
        <begin position="8"/>
        <end position="197"/>
    </location>
</feature>
<dbReference type="PROSITE" id="PS00061">
    <property type="entry name" value="ADH_SHORT"/>
    <property type="match status" value="1"/>
</dbReference>
<evidence type="ECO:0000313" key="6">
    <source>
        <dbReference type="Proteomes" id="UP000185779"/>
    </source>
</evidence>
<dbReference type="InterPro" id="IPR020904">
    <property type="entry name" value="Sc_DH/Rdtase_CS"/>
</dbReference>
<dbReference type="GO" id="GO:0016491">
    <property type="term" value="F:oxidoreductase activity"/>
    <property type="evidence" value="ECO:0007669"/>
    <property type="project" value="UniProtKB-KW"/>
</dbReference>
<accession>A0A1F2P6J2</accession>
<evidence type="ECO:0000256" key="2">
    <source>
        <dbReference type="ARBA" id="ARBA00023002"/>
    </source>
</evidence>
<sequence length="260" mass="27256">MDMEIKGKSAIVTGGASGLGEATVRMLLDEGAAGVVILDKDIHGTGEKVASELGDKVVFVKGDVVDEEAAQKAVDEALKLGKLYIVVNCAGVGTAKKVVGKDGTPVSLDFFKEVVDTNLTGTFNVIRLAAPHMMANDPVGEDGERGVIINVASIAAFEGQIGQVAYSASKGGVVAMTIQLAREFAPNGIRVMTIAPGIFDTPMLQALPDKVKESLGKQVPFPPRLGKPPEFAALCKHIIENVVLNGYTIRLDGAIRMSAR</sequence>